<dbReference type="Pfam" id="PF04253">
    <property type="entry name" value="TFR_dimer"/>
    <property type="match status" value="1"/>
</dbReference>
<keyword evidence="7" id="KW-1185">Reference proteome</keyword>
<evidence type="ECO:0000259" key="4">
    <source>
        <dbReference type="Pfam" id="PF04253"/>
    </source>
</evidence>
<feature type="transmembrane region" description="Helical" evidence="2">
    <location>
        <begin position="67"/>
        <end position="90"/>
    </location>
</feature>
<dbReference type="InterPro" id="IPR039373">
    <property type="entry name" value="Peptidase_M28B"/>
</dbReference>
<dbReference type="InterPro" id="IPR036757">
    <property type="entry name" value="TFR-like_dimer_dom_sf"/>
</dbReference>
<dbReference type="Gene3D" id="3.50.30.30">
    <property type="match status" value="1"/>
</dbReference>
<dbReference type="AlphaFoldDB" id="A0A8H3FZ67"/>
<dbReference type="InterPro" id="IPR046450">
    <property type="entry name" value="PA_dom_sf"/>
</dbReference>
<comment type="similarity">
    <text evidence="1">Belongs to the peptidase M28 family. M28B subfamily.</text>
</comment>
<evidence type="ECO:0000313" key="7">
    <source>
        <dbReference type="Proteomes" id="UP000664169"/>
    </source>
</evidence>
<dbReference type="Gene3D" id="1.20.930.40">
    <property type="entry name" value="Transferrin receptor-like, dimerisation domain"/>
    <property type="match status" value="1"/>
</dbReference>
<keyword evidence="2" id="KW-0472">Membrane</keyword>
<evidence type="ECO:0000259" key="5">
    <source>
        <dbReference type="Pfam" id="PF04389"/>
    </source>
</evidence>
<dbReference type="InterPro" id="IPR007484">
    <property type="entry name" value="Peptidase_M28"/>
</dbReference>
<evidence type="ECO:0000259" key="3">
    <source>
        <dbReference type="Pfam" id="PF02225"/>
    </source>
</evidence>
<dbReference type="InterPro" id="IPR007365">
    <property type="entry name" value="TFR-like_dimer_dom"/>
</dbReference>
<dbReference type="CDD" id="cd02121">
    <property type="entry name" value="PA_GCPII_like"/>
    <property type="match status" value="1"/>
</dbReference>
<dbReference type="SUPFAM" id="SSF53187">
    <property type="entry name" value="Zn-dependent exopeptidases"/>
    <property type="match status" value="1"/>
</dbReference>
<feature type="domain" description="Transferrin receptor-like dimerisation" evidence="4">
    <location>
        <begin position="717"/>
        <end position="826"/>
    </location>
</feature>
<keyword evidence="2" id="KW-0812">Transmembrane</keyword>
<accession>A0A8H3FZ67</accession>
<gene>
    <name evidence="6" type="ORF">GOMPHAMPRED_006372</name>
</gene>
<sequence>MAEVAAASDPVPIAGPSDERTPLIYTTAEIVAVSDPVPISGSSDERTPLIQVVTVQPKRRRRTGAKLRNFCTIVLSTTLVVLLFLFLLPFEWAPSYHHHRGESSPKWPWTNVTNHKSTNTIKFKELQKILLESPDPAKAEEWSKYYTSGPHLAGKNLSQAEWTRDKWLEFGVDSAEVVAYDIYINYPVDHRLALLEPVRDESTKGRDRQYKLKHEFNLEEDVLEEDPTTALDDRIPTFHGYSANGNVTAQYVYVNFGTYEDYEDLIKANISLEGKIAVAKYGHIFRGLKVKRAQELGMIGAVLYDDPQEDGEITEENGYKPYPNGPARNPSAIQRGSVQFLSILPGDPTTPGYPSLPGAPRGDPHNSIPSIPSLPISYSDAIILLKGLNGYGPKASDINKYWQGGKLGSKGVEYNIGPSPPELVLNLVNEVEYVTTPLWNTIGVINGTIKDEVIVMGNHRDAWIAGGAGDPNSGSSAINEVIRSFGIALKAGWKPLRTIVFASWDGEEYGLIGSTEWVEQYVPWLKDTAVAYINCDVATQGNELKVAASPILNQAFTIITSLVASPNQSTTGQTVHDLWNGKISNMGSGSDFTAFQDFAGIPSIDISFGRTKNAAVYHYHSNYDSFYWMSHYGDVGFKYHITTAKLLSLLAAQFIETPILPYNTTDYAEHLLDYLAAAKKHSQSSTISIDTSSHLLLDLEKSIQSLLQVTLAFEEKAAMTAREIEESTASSQKSWALGLWDKARLFRLARRINRKYRLFEQRFLYDGGLDGRSWFKHVVFAPGKWTGYSGATFPGLIEALDEGDREALERWVGIIQERVNSASGLLSGLGK</sequence>
<name>A0A8H3FZ67_9LECA</name>
<dbReference type="PANTHER" id="PTHR10404:SF46">
    <property type="entry name" value="VACUOLAR PROTEIN SORTING-ASSOCIATED PROTEIN 70"/>
    <property type="match status" value="1"/>
</dbReference>
<dbReference type="EMBL" id="CAJPDQ010000040">
    <property type="protein sequence ID" value="CAF9931682.1"/>
    <property type="molecule type" value="Genomic_DNA"/>
</dbReference>
<dbReference type="SUPFAM" id="SSF52025">
    <property type="entry name" value="PA domain"/>
    <property type="match status" value="1"/>
</dbReference>
<dbReference type="GO" id="GO:0004180">
    <property type="term" value="F:carboxypeptidase activity"/>
    <property type="evidence" value="ECO:0007669"/>
    <property type="project" value="TreeGrafter"/>
</dbReference>
<dbReference type="Proteomes" id="UP000664169">
    <property type="component" value="Unassembled WGS sequence"/>
</dbReference>
<dbReference type="InterPro" id="IPR003137">
    <property type="entry name" value="PA_domain"/>
</dbReference>
<evidence type="ECO:0000256" key="2">
    <source>
        <dbReference type="SAM" id="Phobius"/>
    </source>
</evidence>
<organism evidence="6 7">
    <name type="scientific">Gomphillus americanus</name>
    <dbReference type="NCBI Taxonomy" id="1940652"/>
    <lineage>
        <taxon>Eukaryota</taxon>
        <taxon>Fungi</taxon>
        <taxon>Dikarya</taxon>
        <taxon>Ascomycota</taxon>
        <taxon>Pezizomycotina</taxon>
        <taxon>Lecanoromycetes</taxon>
        <taxon>OSLEUM clade</taxon>
        <taxon>Ostropomycetidae</taxon>
        <taxon>Ostropales</taxon>
        <taxon>Graphidaceae</taxon>
        <taxon>Gomphilloideae</taxon>
        <taxon>Gomphillus</taxon>
    </lineage>
</organism>
<dbReference type="Pfam" id="PF02225">
    <property type="entry name" value="PA"/>
    <property type="match status" value="1"/>
</dbReference>
<protein>
    <submittedName>
        <fullName evidence="6">Uncharacterized protein</fullName>
    </submittedName>
</protein>
<comment type="caution">
    <text evidence="6">The sequence shown here is derived from an EMBL/GenBank/DDBJ whole genome shotgun (WGS) entry which is preliminary data.</text>
</comment>
<reference evidence="6" key="1">
    <citation type="submission" date="2021-03" db="EMBL/GenBank/DDBJ databases">
        <authorList>
            <person name="Tagirdzhanova G."/>
        </authorList>
    </citation>
    <scope>NUCLEOTIDE SEQUENCE</scope>
</reference>
<feature type="domain" description="Peptidase M28" evidence="5">
    <location>
        <begin position="440"/>
        <end position="626"/>
    </location>
</feature>
<dbReference type="CDD" id="cd08022">
    <property type="entry name" value="M28_PSMA_like"/>
    <property type="match status" value="1"/>
</dbReference>
<dbReference type="Gene3D" id="3.40.630.10">
    <property type="entry name" value="Zn peptidases"/>
    <property type="match status" value="1"/>
</dbReference>
<feature type="domain" description="PA" evidence="3">
    <location>
        <begin position="247"/>
        <end position="324"/>
    </location>
</feature>
<dbReference type="SUPFAM" id="SSF47672">
    <property type="entry name" value="Transferrin receptor-like dimerisation domain"/>
    <property type="match status" value="1"/>
</dbReference>
<dbReference type="PANTHER" id="PTHR10404">
    <property type="entry name" value="N-ACETYLATED-ALPHA-LINKED ACIDIC DIPEPTIDASE"/>
    <property type="match status" value="1"/>
</dbReference>
<proteinExistence type="inferred from homology"/>
<dbReference type="OrthoDB" id="5841748at2759"/>
<dbReference type="FunFam" id="3.40.630.10:FF:000101">
    <property type="entry name" value="N-acetylated alpha-linked acidic dipeptidase like 1"/>
    <property type="match status" value="1"/>
</dbReference>
<keyword evidence="2" id="KW-1133">Transmembrane helix</keyword>
<evidence type="ECO:0000313" key="6">
    <source>
        <dbReference type="EMBL" id="CAF9931682.1"/>
    </source>
</evidence>
<dbReference type="FunFam" id="3.50.30.30:FF:000008">
    <property type="entry name" value="Glutamate carboxypeptidase 2"/>
    <property type="match status" value="1"/>
</dbReference>
<dbReference type="Pfam" id="PF04389">
    <property type="entry name" value="Peptidase_M28"/>
    <property type="match status" value="1"/>
</dbReference>
<evidence type="ECO:0000256" key="1">
    <source>
        <dbReference type="ARBA" id="ARBA00005634"/>
    </source>
</evidence>